<dbReference type="Pfam" id="PF13359">
    <property type="entry name" value="DDE_Tnp_4"/>
    <property type="match status" value="1"/>
</dbReference>
<comment type="cofactor">
    <cofactor evidence="1">
        <name>a divalent metal cation</name>
        <dbReference type="ChEBI" id="CHEBI:60240"/>
    </cofactor>
</comment>
<gene>
    <name evidence="10" type="ORF">AAHA92_06729</name>
</gene>
<dbReference type="InterPro" id="IPR027806">
    <property type="entry name" value="HARBI1_dom"/>
</dbReference>
<comment type="caution">
    <text evidence="10">The sequence shown here is derived from an EMBL/GenBank/DDBJ whole genome shotgun (WGS) entry which is preliminary data.</text>
</comment>
<comment type="similarity">
    <text evidence="3">Belongs to the HARBI1 family.</text>
</comment>
<dbReference type="PANTHER" id="PTHR22930:SF281">
    <property type="entry name" value="NUCLEASE"/>
    <property type="match status" value="1"/>
</dbReference>
<evidence type="ECO:0000313" key="11">
    <source>
        <dbReference type="Proteomes" id="UP001567538"/>
    </source>
</evidence>
<keyword evidence="11" id="KW-1185">Reference proteome</keyword>
<dbReference type="Pfam" id="PF26138">
    <property type="entry name" value="DUF8040"/>
    <property type="match status" value="1"/>
</dbReference>
<dbReference type="GO" id="GO:0005634">
    <property type="term" value="C:nucleus"/>
    <property type="evidence" value="ECO:0007669"/>
    <property type="project" value="UniProtKB-SubCell"/>
</dbReference>
<dbReference type="InterPro" id="IPR058353">
    <property type="entry name" value="DUF8040"/>
</dbReference>
<organism evidence="10 11">
    <name type="scientific">Salvia divinorum</name>
    <name type="common">Maria pastora</name>
    <name type="synonym">Diviner's sage</name>
    <dbReference type="NCBI Taxonomy" id="28513"/>
    <lineage>
        <taxon>Eukaryota</taxon>
        <taxon>Viridiplantae</taxon>
        <taxon>Streptophyta</taxon>
        <taxon>Embryophyta</taxon>
        <taxon>Tracheophyta</taxon>
        <taxon>Spermatophyta</taxon>
        <taxon>Magnoliopsida</taxon>
        <taxon>eudicotyledons</taxon>
        <taxon>Gunneridae</taxon>
        <taxon>Pentapetalae</taxon>
        <taxon>asterids</taxon>
        <taxon>lamiids</taxon>
        <taxon>Lamiales</taxon>
        <taxon>Lamiaceae</taxon>
        <taxon>Nepetoideae</taxon>
        <taxon>Mentheae</taxon>
        <taxon>Salviinae</taxon>
        <taxon>Salvia</taxon>
        <taxon>Salvia subgen. Calosphace</taxon>
    </lineage>
</organism>
<evidence type="ECO:0008006" key="12">
    <source>
        <dbReference type="Google" id="ProtNLM"/>
    </source>
</evidence>
<proteinExistence type="inferred from homology"/>
<evidence type="ECO:0000256" key="5">
    <source>
        <dbReference type="ARBA" id="ARBA00022723"/>
    </source>
</evidence>
<evidence type="ECO:0000256" key="1">
    <source>
        <dbReference type="ARBA" id="ARBA00001968"/>
    </source>
</evidence>
<evidence type="ECO:0000256" key="7">
    <source>
        <dbReference type="ARBA" id="ARBA00023242"/>
    </source>
</evidence>
<dbReference type="EMBL" id="JBEAFC010000003">
    <property type="protein sequence ID" value="KAL1564378.1"/>
    <property type="molecule type" value="Genomic_DNA"/>
</dbReference>
<accession>A0ABD1I979</accession>
<dbReference type="InterPro" id="IPR045249">
    <property type="entry name" value="HARBI1-like"/>
</dbReference>
<keyword evidence="4" id="KW-0540">Nuclease</keyword>
<dbReference type="GO" id="GO:0046872">
    <property type="term" value="F:metal ion binding"/>
    <property type="evidence" value="ECO:0007669"/>
    <property type="project" value="UniProtKB-KW"/>
</dbReference>
<keyword evidence="5" id="KW-0479">Metal-binding</keyword>
<evidence type="ECO:0000259" key="9">
    <source>
        <dbReference type="Pfam" id="PF26138"/>
    </source>
</evidence>
<protein>
    <recommendedName>
        <fullName evidence="12">DDE Tnp4 domain-containing protein</fullName>
    </recommendedName>
</protein>
<comment type="subcellular location">
    <subcellularLocation>
        <location evidence="2">Nucleus</location>
    </subcellularLocation>
</comment>
<reference evidence="10 11" key="1">
    <citation type="submission" date="2024-06" db="EMBL/GenBank/DDBJ databases">
        <title>A chromosome level genome sequence of Diviner's sage (Salvia divinorum).</title>
        <authorList>
            <person name="Ford S.A."/>
            <person name="Ro D.-K."/>
            <person name="Ness R.W."/>
            <person name="Phillips M.A."/>
        </authorList>
    </citation>
    <scope>NUCLEOTIDE SEQUENCE [LARGE SCALE GENOMIC DNA]</scope>
    <source>
        <strain evidence="10">SAF-2024a</strain>
        <tissue evidence="10">Leaf</tissue>
    </source>
</reference>
<evidence type="ECO:0000256" key="2">
    <source>
        <dbReference type="ARBA" id="ARBA00004123"/>
    </source>
</evidence>
<dbReference type="Proteomes" id="UP001567538">
    <property type="component" value="Unassembled WGS sequence"/>
</dbReference>
<evidence type="ECO:0000256" key="4">
    <source>
        <dbReference type="ARBA" id="ARBA00022722"/>
    </source>
</evidence>
<dbReference type="GO" id="GO:0004518">
    <property type="term" value="F:nuclease activity"/>
    <property type="evidence" value="ECO:0007669"/>
    <property type="project" value="UniProtKB-KW"/>
</dbReference>
<feature type="domain" description="DDE Tnp4" evidence="8">
    <location>
        <begin position="183"/>
        <end position="279"/>
    </location>
</feature>
<feature type="domain" description="DUF8040" evidence="9">
    <location>
        <begin position="66"/>
        <end position="151"/>
    </location>
</feature>
<name>A0ABD1I979_SALDI</name>
<evidence type="ECO:0000256" key="6">
    <source>
        <dbReference type="ARBA" id="ARBA00022801"/>
    </source>
</evidence>
<dbReference type="AlphaFoldDB" id="A0ABD1I979"/>
<keyword evidence="7" id="KW-0539">Nucleus</keyword>
<evidence type="ECO:0000259" key="8">
    <source>
        <dbReference type="Pfam" id="PF13359"/>
    </source>
</evidence>
<evidence type="ECO:0000256" key="3">
    <source>
        <dbReference type="ARBA" id="ARBA00006958"/>
    </source>
</evidence>
<dbReference type="GO" id="GO:0016787">
    <property type="term" value="F:hydrolase activity"/>
    <property type="evidence" value="ECO:0007669"/>
    <property type="project" value="UniProtKB-KW"/>
</dbReference>
<sequence length="314" mass="35996">MRSPTTNYARLYILLEDIMLIYRVESTVLIHRYMCARTRTSKRKIVEEARRYSVLNKIPAQLDHLNRLVNVTDADCLANLRMDRNAFGRLCLVLRDRAELRQGKCLGVEEQVAMFVGVLAHHKKNRVVKFHFRRSGATVSHYINKVLGAVLSLHTVLLPKPTPVPDDCMDYRWKWFKGCLGALDGTHINVLVSSSDKPRYRTCKGEIATNVFAACDRSMQFVYFLAGWEGSAGDSRVLRDAVSRPNGFKVPQGCYYLCDNRYANSNGFITPYKGNVAYTTDEDFNVQEYVECVEPTAEWTQARDDIAMNMWNNR</sequence>
<dbReference type="PANTHER" id="PTHR22930">
    <property type="match status" value="1"/>
</dbReference>
<keyword evidence="6" id="KW-0378">Hydrolase</keyword>
<evidence type="ECO:0000313" key="10">
    <source>
        <dbReference type="EMBL" id="KAL1564378.1"/>
    </source>
</evidence>